<feature type="transmembrane region" description="Helical" evidence="7">
    <location>
        <begin position="114"/>
        <end position="137"/>
    </location>
</feature>
<accession>A0A160T0G2</accession>
<dbReference type="Pfam" id="PF03706">
    <property type="entry name" value="LPG_synthase_TM"/>
    <property type="match status" value="1"/>
</dbReference>
<evidence type="ECO:0000256" key="5">
    <source>
        <dbReference type="ARBA" id="ARBA00023136"/>
    </source>
</evidence>
<name>A0A160T0G2_9CHLR</name>
<comment type="subcellular location">
    <subcellularLocation>
        <location evidence="1">Cell membrane</location>
        <topology evidence="1">Multi-pass membrane protein</topology>
    </subcellularLocation>
</comment>
<dbReference type="NCBIfam" id="TIGR00374">
    <property type="entry name" value="flippase-like domain"/>
    <property type="match status" value="1"/>
</dbReference>
<dbReference type="GO" id="GO:0005886">
    <property type="term" value="C:plasma membrane"/>
    <property type="evidence" value="ECO:0007669"/>
    <property type="project" value="UniProtKB-SubCell"/>
</dbReference>
<dbReference type="PANTHER" id="PTHR39087:SF2">
    <property type="entry name" value="UPF0104 MEMBRANE PROTEIN MJ1595"/>
    <property type="match status" value="1"/>
</dbReference>
<dbReference type="KEGG" id="pbf:CFX0092_A1076"/>
<feature type="transmembrane region" description="Helical" evidence="7">
    <location>
        <begin position="149"/>
        <end position="171"/>
    </location>
</feature>
<evidence type="ECO:0000313" key="9">
    <source>
        <dbReference type="Proteomes" id="UP000215027"/>
    </source>
</evidence>
<feature type="transmembrane region" description="Helical" evidence="7">
    <location>
        <begin position="289"/>
        <end position="314"/>
    </location>
</feature>
<reference evidence="8" key="1">
    <citation type="submission" date="2016-01" db="EMBL/GenBank/DDBJ databases">
        <authorList>
            <person name="Mcilroy J.S."/>
            <person name="Karst M S."/>
            <person name="Albertsen M."/>
        </authorList>
    </citation>
    <scope>NUCLEOTIDE SEQUENCE</scope>
    <source>
        <strain evidence="8">Cfx-K</strain>
    </source>
</reference>
<protein>
    <submittedName>
        <fullName evidence="8">Uncharacterized protein</fullName>
    </submittedName>
</protein>
<dbReference type="Proteomes" id="UP000215027">
    <property type="component" value="Chromosome I"/>
</dbReference>
<proteinExistence type="predicted"/>
<dbReference type="InterPro" id="IPR022791">
    <property type="entry name" value="L-PG_synthase/AglD"/>
</dbReference>
<evidence type="ECO:0000313" key="8">
    <source>
        <dbReference type="EMBL" id="CUS02954.2"/>
    </source>
</evidence>
<dbReference type="EMBL" id="LN890655">
    <property type="protein sequence ID" value="CUS02954.2"/>
    <property type="molecule type" value="Genomic_DNA"/>
</dbReference>
<feature type="transmembrane region" description="Helical" evidence="7">
    <location>
        <begin position="40"/>
        <end position="56"/>
    </location>
</feature>
<dbReference type="AlphaFoldDB" id="A0A160T0G2"/>
<organism evidence="8 9">
    <name type="scientific">Candidatus Promineifilum breve</name>
    <dbReference type="NCBI Taxonomy" id="1806508"/>
    <lineage>
        <taxon>Bacteria</taxon>
        <taxon>Bacillati</taxon>
        <taxon>Chloroflexota</taxon>
        <taxon>Ardenticatenia</taxon>
        <taxon>Candidatus Promineifilales</taxon>
        <taxon>Candidatus Promineifilaceae</taxon>
        <taxon>Candidatus Promineifilum</taxon>
    </lineage>
</organism>
<gene>
    <name evidence="8" type="ORF">CFX0092_A1076</name>
</gene>
<evidence type="ECO:0000256" key="2">
    <source>
        <dbReference type="ARBA" id="ARBA00022475"/>
    </source>
</evidence>
<feature type="transmembrane region" description="Helical" evidence="7">
    <location>
        <begin position="215"/>
        <end position="235"/>
    </location>
</feature>
<feature type="transmembrane region" description="Helical" evidence="7">
    <location>
        <begin position="247"/>
        <end position="269"/>
    </location>
</feature>
<feature type="region of interest" description="Disordered" evidence="6">
    <location>
        <begin position="332"/>
        <end position="355"/>
    </location>
</feature>
<keyword evidence="9" id="KW-1185">Reference proteome</keyword>
<sequence>MKSNYLRLFIGVLISAVFIWLALRGLHLPDVWAGLRSAEYAWLIPSIAVYFVAVWARTWRWDYLLRPMKRIPLRRLFPVVVIGYMGNNVYPFRAGELLRAFVLRQQEDVSMSSSLATIVVERVFDGLVMLLFVFVALPFAPLPSETIRLVVVIGSAVFLGALIVFFAVAAVPQRFLRLTEWFTARLVPARLRAPVLSFARRFIDGLAALRSGRGLLMIFLTSVVIWLLETVKYWFVMRAFDFNVSFFALMLMNGVVNLATTLPSAPGYIGTFDGPGIAVLSLYGVDPAVAAAYTLTLHAALWLPITLLGIYYMVRIQLRWADIGRAAAGGGLSEPEQNGAADEATPATDNKKVHA</sequence>
<dbReference type="RefSeq" id="WP_197699890.1">
    <property type="nucleotide sequence ID" value="NZ_LN890655.1"/>
</dbReference>
<evidence type="ECO:0000256" key="4">
    <source>
        <dbReference type="ARBA" id="ARBA00022989"/>
    </source>
</evidence>
<keyword evidence="4 7" id="KW-1133">Transmembrane helix</keyword>
<keyword evidence="2" id="KW-1003">Cell membrane</keyword>
<evidence type="ECO:0000256" key="1">
    <source>
        <dbReference type="ARBA" id="ARBA00004651"/>
    </source>
</evidence>
<evidence type="ECO:0000256" key="3">
    <source>
        <dbReference type="ARBA" id="ARBA00022692"/>
    </source>
</evidence>
<dbReference type="PANTHER" id="PTHR39087">
    <property type="entry name" value="UPF0104 MEMBRANE PROTEIN MJ1595"/>
    <property type="match status" value="1"/>
</dbReference>
<evidence type="ECO:0000256" key="7">
    <source>
        <dbReference type="SAM" id="Phobius"/>
    </source>
</evidence>
<keyword evidence="5 7" id="KW-0472">Membrane</keyword>
<evidence type="ECO:0000256" key="6">
    <source>
        <dbReference type="SAM" id="MobiDB-lite"/>
    </source>
</evidence>
<keyword evidence="3 7" id="KW-0812">Transmembrane</keyword>
<feature type="transmembrane region" description="Helical" evidence="7">
    <location>
        <begin position="76"/>
        <end position="94"/>
    </location>
</feature>